<feature type="domain" description="Nephrocystin 3-like N-terminal" evidence="4">
    <location>
        <begin position="25"/>
        <end position="75"/>
    </location>
</feature>
<gene>
    <name evidence="5" type="ORF">SCLTRI_LOCUS8953</name>
</gene>
<protein>
    <submittedName>
        <fullName evidence="5">68ffa22f-365d-404d-aa21-12ceb35b2acf</fullName>
    </submittedName>
</protein>
<evidence type="ECO:0000313" key="5">
    <source>
        <dbReference type="EMBL" id="CAD6449161.1"/>
    </source>
</evidence>
<comment type="caution">
    <text evidence="5">The sequence shown here is derived from an EMBL/GenBank/DDBJ whole genome shotgun (WGS) entry which is preliminary data.</text>
</comment>
<organism evidence="5 6">
    <name type="scientific">Sclerotinia trifoliorum</name>
    <dbReference type="NCBI Taxonomy" id="28548"/>
    <lineage>
        <taxon>Eukaryota</taxon>
        <taxon>Fungi</taxon>
        <taxon>Dikarya</taxon>
        <taxon>Ascomycota</taxon>
        <taxon>Pezizomycotina</taxon>
        <taxon>Leotiomycetes</taxon>
        <taxon>Helotiales</taxon>
        <taxon>Sclerotiniaceae</taxon>
        <taxon>Sclerotinia</taxon>
    </lineage>
</organism>
<dbReference type="Pfam" id="PF24883">
    <property type="entry name" value="NPHP3_N"/>
    <property type="match status" value="1"/>
</dbReference>
<dbReference type="Pfam" id="PF12796">
    <property type="entry name" value="Ank_2"/>
    <property type="match status" value="1"/>
</dbReference>
<proteinExistence type="predicted"/>
<keyword evidence="6" id="KW-1185">Reference proteome</keyword>
<dbReference type="PANTHER" id="PTHR10039:SF15">
    <property type="entry name" value="NACHT DOMAIN-CONTAINING PROTEIN"/>
    <property type="match status" value="1"/>
</dbReference>
<dbReference type="OrthoDB" id="194358at2759"/>
<evidence type="ECO:0000259" key="4">
    <source>
        <dbReference type="Pfam" id="PF24883"/>
    </source>
</evidence>
<keyword evidence="1" id="KW-0677">Repeat</keyword>
<feature type="repeat" description="ANK" evidence="2">
    <location>
        <begin position="569"/>
        <end position="601"/>
    </location>
</feature>
<feature type="repeat" description="ANK" evidence="2">
    <location>
        <begin position="605"/>
        <end position="633"/>
    </location>
</feature>
<evidence type="ECO:0000256" key="2">
    <source>
        <dbReference type="PROSITE-ProRule" id="PRU00023"/>
    </source>
</evidence>
<sequence length="697" mass="78208">MEVWKNNGRELCNIADSMWAILGAIAADPTAGDIVCVIDALDECDDVLRNYFVRKLTRLVSGKTQCHVRFVVTSRPYHEIQDIFGELQIDSKSSFLRILGEEESEAISNDIEMVIEHKVFRLSKLNDSAKQSLISRLRKMENKTYLWLYLIWGTIATEASITGRQENLFKVLDKLPDSVGDAYEAILNKSPDRSRTEKLLHIVVGAERPLTTEEINVVMHINVDYTGTQAFRHIPLEDADAYPAILRSLCGLFIRIEGGKVYLIHQTAKEFLVETQSEKRKENFWKHCLQPGTSHRILAEACISYLFLDDFDNDVNKSYWFMICLESIRANRLGCFLDYSASLWTVHYQCAAPFVVPAAVVDFCSPSNRRSFWLHMNTIQPDIDDTANTLKLLLSKMETLPCEFVKTHLAEYASLSSDKVEIVGLILNHPRHPGPILDGKQSPVVFAALNANMKCMELLMNEPHDINKCKAVVTNWDKIDKARRFAVEQRRLAVKQETFTLRNGMLSVDRLRAEDSNSDSDSDLNENENEFSHLIDVEIDALSGGIISANEKIVERLIIDGADINMITELGTPLFVAAALSSKTVVQQLIDKGAQITSFDDEGIEQPSPLVIAAARGDIEIVKVLLKAGARIDEGFAIAHSIIACKGVIKPGFYPSAIEAAKMGRHRRMVRFLQEYKAKNGTAEMEGVGNVMKPGKI</sequence>
<dbReference type="PROSITE" id="PS50088">
    <property type="entry name" value="ANK_REPEAT"/>
    <property type="match status" value="2"/>
</dbReference>
<dbReference type="Gene3D" id="1.25.40.20">
    <property type="entry name" value="Ankyrin repeat-containing domain"/>
    <property type="match status" value="1"/>
</dbReference>
<feature type="domain" description="GPI inositol-deacylase winged helix" evidence="3">
    <location>
        <begin position="190"/>
        <end position="275"/>
    </location>
</feature>
<dbReference type="InterPro" id="IPR054471">
    <property type="entry name" value="GPIID_WHD"/>
</dbReference>
<dbReference type="EMBL" id="CAJHIA010000033">
    <property type="protein sequence ID" value="CAD6449161.1"/>
    <property type="molecule type" value="Genomic_DNA"/>
</dbReference>
<dbReference type="SMART" id="SM00248">
    <property type="entry name" value="ANK"/>
    <property type="match status" value="4"/>
</dbReference>
<evidence type="ECO:0000256" key="1">
    <source>
        <dbReference type="ARBA" id="ARBA00022737"/>
    </source>
</evidence>
<evidence type="ECO:0000313" key="6">
    <source>
        <dbReference type="Proteomes" id="UP000624404"/>
    </source>
</evidence>
<dbReference type="InterPro" id="IPR002110">
    <property type="entry name" value="Ankyrin_rpt"/>
</dbReference>
<dbReference type="Pfam" id="PF22939">
    <property type="entry name" value="WHD_GPIID"/>
    <property type="match status" value="1"/>
</dbReference>
<reference evidence="5" key="1">
    <citation type="submission" date="2020-10" db="EMBL/GenBank/DDBJ databases">
        <authorList>
            <person name="Kusch S."/>
        </authorList>
    </citation>
    <scope>NUCLEOTIDE SEQUENCE</scope>
    <source>
        <strain evidence="5">SwB9</strain>
    </source>
</reference>
<accession>A0A8H2ZWW7</accession>
<dbReference type="InterPro" id="IPR056884">
    <property type="entry name" value="NPHP3-like_N"/>
</dbReference>
<dbReference type="Proteomes" id="UP000624404">
    <property type="component" value="Unassembled WGS sequence"/>
</dbReference>
<dbReference type="PROSITE" id="PS50297">
    <property type="entry name" value="ANK_REP_REGION"/>
    <property type="match status" value="1"/>
</dbReference>
<evidence type="ECO:0000259" key="3">
    <source>
        <dbReference type="Pfam" id="PF22939"/>
    </source>
</evidence>
<keyword evidence="2" id="KW-0040">ANK repeat</keyword>
<dbReference type="PANTHER" id="PTHR10039">
    <property type="entry name" value="AMELOGENIN"/>
    <property type="match status" value="1"/>
</dbReference>
<dbReference type="SUPFAM" id="SSF48403">
    <property type="entry name" value="Ankyrin repeat"/>
    <property type="match status" value="1"/>
</dbReference>
<dbReference type="InterPro" id="IPR036770">
    <property type="entry name" value="Ankyrin_rpt-contain_sf"/>
</dbReference>
<dbReference type="AlphaFoldDB" id="A0A8H2ZWW7"/>
<name>A0A8H2ZWW7_9HELO</name>